<protein>
    <submittedName>
        <fullName evidence="2">Uncharacterized protein</fullName>
    </submittedName>
</protein>
<accession>A0ABD7HMK3</accession>
<dbReference type="RefSeq" id="WP_119596478.1">
    <property type="nucleotide sequence ID" value="NZ_QXBN01000012.1"/>
</dbReference>
<comment type="caution">
    <text evidence="2">The sequence shown here is derived from an EMBL/GenBank/DDBJ whole genome shotgun (WGS) entry which is preliminary data.</text>
</comment>
<feature type="signal peptide" evidence="1">
    <location>
        <begin position="1"/>
        <end position="33"/>
    </location>
</feature>
<sequence length="91" mass="9519">MNHTTPTTLGALLMTTICGLAVLSAPMTVPARAPVAAVELSTGQTICVYEASIPINQKCDVKSAEFQHASQVPGSLRTLVRAIKHAGEMSN</sequence>
<dbReference type="Proteomes" id="UP000284557">
    <property type="component" value="Unassembled WGS sequence"/>
</dbReference>
<evidence type="ECO:0000256" key="1">
    <source>
        <dbReference type="SAM" id="SignalP"/>
    </source>
</evidence>
<name>A0ABD7HMK3_9MYCO</name>
<organism evidence="2 3">
    <name type="scientific">Mycobacteroides abscessus</name>
    <dbReference type="NCBI Taxonomy" id="36809"/>
    <lineage>
        <taxon>Bacteria</taxon>
        <taxon>Bacillati</taxon>
        <taxon>Actinomycetota</taxon>
        <taxon>Actinomycetes</taxon>
        <taxon>Mycobacteriales</taxon>
        <taxon>Mycobacteriaceae</taxon>
        <taxon>Mycobacteroides</taxon>
    </lineage>
</organism>
<evidence type="ECO:0000313" key="2">
    <source>
        <dbReference type="EMBL" id="RIT36831.1"/>
    </source>
</evidence>
<keyword evidence="1" id="KW-0732">Signal</keyword>
<feature type="chain" id="PRO_5044869284" evidence="1">
    <location>
        <begin position="34"/>
        <end position="91"/>
    </location>
</feature>
<evidence type="ECO:0000313" key="3">
    <source>
        <dbReference type="Proteomes" id="UP000284557"/>
    </source>
</evidence>
<dbReference type="EMBL" id="QXBN01000012">
    <property type="protein sequence ID" value="RIT36831.1"/>
    <property type="molecule type" value="Genomic_DNA"/>
</dbReference>
<reference evidence="2 3" key="1">
    <citation type="submission" date="2018-08" db="EMBL/GenBank/DDBJ databases">
        <title>Linezolid Resistance in Mycobacterium abscessus: MIC Distribution and Comprehensive Investigation of Resistance Mechanisms.</title>
        <authorList>
            <person name="Ye M."/>
            <person name="Xu L."/>
            <person name="Zou Y."/>
            <person name="Li B."/>
            <person name="Guo Q."/>
            <person name="Zhang Y."/>
            <person name="Zhan M."/>
            <person name="Xu B."/>
            <person name="Yu F."/>
            <person name="Zhang Z."/>
            <person name="Chu H."/>
        </authorList>
    </citation>
    <scope>NUCLEOTIDE SEQUENCE [LARGE SCALE GENOMIC DNA]</scope>
    <source>
        <strain evidence="2 3">G143</strain>
    </source>
</reference>
<dbReference type="AlphaFoldDB" id="A0ABD7HMK3"/>
<proteinExistence type="predicted"/>
<gene>
    <name evidence="2" type="ORF">D2E76_16390</name>
</gene>